<evidence type="ECO:0000313" key="1">
    <source>
        <dbReference type="EMBL" id="CAF4182144.1"/>
    </source>
</evidence>
<dbReference type="Proteomes" id="UP000681967">
    <property type="component" value="Unassembled WGS sequence"/>
</dbReference>
<comment type="caution">
    <text evidence="1">The sequence shown here is derived from an EMBL/GenBank/DDBJ whole genome shotgun (WGS) entry which is preliminary data.</text>
</comment>
<evidence type="ECO:0000313" key="3">
    <source>
        <dbReference type="Proteomes" id="UP000681720"/>
    </source>
</evidence>
<reference evidence="1" key="1">
    <citation type="submission" date="2021-02" db="EMBL/GenBank/DDBJ databases">
        <authorList>
            <person name="Nowell W R."/>
        </authorList>
    </citation>
    <scope>NUCLEOTIDE SEQUENCE</scope>
</reference>
<gene>
    <name evidence="2" type="ORF">BYL167_LOCUS77399</name>
    <name evidence="1" type="ORF">GIL414_LOCUS20841</name>
</gene>
<accession>A0A8S2RTP6</accession>
<evidence type="ECO:0000313" key="2">
    <source>
        <dbReference type="EMBL" id="CAF5171542.1"/>
    </source>
</evidence>
<dbReference type="EMBL" id="CAJOBJ010015470">
    <property type="protein sequence ID" value="CAF4182144.1"/>
    <property type="molecule type" value="Genomic_DNA"/>
</dbReference>
<name>A0A8S2RTP6_9BILA</name>
<dbReference type="EMBL" id="CAJOBH010281800">
    <property type="protein sequence ID" value="CAF5171542.1"/>
    <property type="molecule type" value="Genomic_DNA"/>
</dbReference>
<feature type="non-terminal residue" evidence="1">
    <location>
        <position position="33"/>
    </location>
</feature>
<dbReference type="Proteomes" id="UP000681720">
    <property type="component" value="Unassembled WGS sequence"/>
</dbReference>
<proteinExistence type="predicted"/>
<sequence length="33" mass="3484">MGFLKENGTIVDVCKTIEQGASTNVYAALAPEL</sequence>
<dbReference type="AlphaFoldDB" id="A0A8S2RTP6"/>
<organism evidence="1 3">
    <name type="scientific">Rotaria magnacalcarata</name>
    <dbReference type="NCBI Taxonomy" id="392030"/>
    <lineage>
        <taxon>Eukaryota</taxon>
        <taxon>Metazoa</taxon>
        <taxon>Spiralia</taxon>
        <taxon>Gnathifera</taxon>
        <taxon>Rotifera</taxon>
        <taxon>Eurotatoria</taxon>
        <taxon>Bdelloidea</taxon>
        <taxon>Philodinida</taxon>
        <taxon>Philodinidae</taxon>
        <taxon>Rotaria</taxon>
    </lineage>
</organism>
<protein>
    <submittedName>
        <fullName evidence="1">Uncharacterized protein</fullName>
    </submittedName>
</protein>